<feature type="region of interest" description="Disordered" evidence="4">
    <location>
        <begin position="443"/>
        <end position="462"/>
    </location>
</feature>
<feature type="repeat" description="TPR" evidence="3">
    <location>
        <begin position="147"/>
        <end position="180"/>
    </location>
</feature>
<evidence type="ECO:0000256" key="2">
    <source>
        <dbReference type="ARBA" id="ARBA00022803"/>
    </source>
</evidence>
<dbReference type="NCBIfam" id="TIGR02521">
    <property type="entry name" value="type_IV_pilW"/>
    <property type="match status" value="1"/>
</dbReference>
<dbReference type="EMBL" id="JABBXH010000003">
    <property type="protein sequence ID" value="NMP32162.1"/>
    <property type="molecule type" value="Genomic_DNA"/>
</dbReference>
<dbReference type="Proteomes" id="UP000568664">
    <property type="component" value="Unassembled WGS sequence"/>
</dbReference>
<dbReference type="PROSITE" id="PS50005">
    <property type="entry name" value="TPR"/>
    <property type="match status" value="2"/>
</dbReference>
<comment type="caution">
    <text evidence="7">The sequence shown here is derived from an EMBL/GenBank/DDBJ whole genome shotgun (WGS) entry which is preliminary data.</text>
</comment>
<keyword evidence="8" id="KW-1185">Reference proteome</keyword>
<name>A0A7Y0Q7Q7_9GAMM</name>
<dbReference type="InterPro" id="IPR019734">
    <property type="entry name" value="TPR_rpt"/>
</dbReference>
<dbReference type="RefSeq" id="WP_169075477.1">
    <property type="nucleotide sequence ID" value="NZ_JABBXH010000003.1"/>
</dbReference>
<dbReference type="InterPro" id="IPR013360">
    <property type="entry name" value="Pilus_4_PilW"/>
</dbReference>
<sequence length="666" mass="74420">MVKAFKLLTIAVVLTSVSGCVTQNYENSNTPVVQNDSSSTEIAMTRISLGLGYLKMGNTTQAKLNLEKAKRFAPNLVQVHTAFAHYYETVGEDNLTIASYEKALSLKPDDADTLNNYGVFLCRKDRLPEAEVQFLRAIAVPTYLLVSQSYQNLAQCQLKAPNFEKAQLYLEKAVDHNPSSASNLYQMMRLLYAQGRYQEALAYSKRFEKATRRFNPDSLSLSYKIYQKMGNQRIAKNYGAMLVKMFPESWHAKQYLLNELEKIEADELAEKYQLLKLGAYDKPESKRVVKLTPSDKPAVSIARTKKKPITPRSVNKKKVVQLSPPDEQLASRQKSAAGKKTVVLKAPDNANKEVLNHQVASVEAQENIETEQVKVEVAKQAVAQEKAPELLKVEQSGAQEVVQKTESDLVQVQTEALKPHNREEDIVVDSASDKAEEIVRQVANPDSTTEREAEQDLVQTSEPEDAADALVIELSEQAAEQKAHEVASVDIPENTTQQQQLVTDSLVSSVNDSELNDLESVTTTDDIIDTASDEVASMEEQSELIDQSTNNEFETDTAVIDAVENIDESNNLPVEETNEQEIVSNGVVTDEVITETMVSETQYQSLEELPQHEIQKGENLFTVSKKYNIHLRSLKKWNNLDERALVRIGDIIYLADPSIVNSAQEQ</sequence>
<evidence type="ECO:0000313" key="8">
    <source>
        <dbReference type="Proteomes" id="UP000568664"/>
    </source>
</evidence>
<dbReference type="InterPro" id="IPR011990">
    <property type="entry name" value="TPR-like_helical_dom_sf"/>
</dbReference>
<keyword evidence="2 3" id="KW-0802">TPR repeat</keyword>
<evidence type="ECO:0000259" key="6">
    <source>
        <dbReference type="PROSITE" id="PS51782"/>
    </source>
</evidence>
<dbReference type="SMART" id="SM00028">
    <property type="entry name" value="TPR"/>
    <property type="match status" value="4"/>
</dbReference>
<dbReference type="PANTHER" id="PTHR44227:SF3">
    <property type="entry name" value="PROTEIN O-MANNOSYL-TRANSFERASE TMTC4"/>
    <property type="match status" value="1"/>
</dbReference>
<dbReference type="GO" id="GO:0000030">
    <property type="term" value="F:mannosyltransferase activity"/>
    <property type="evidence" value="ECO:0007669"/>
    <property type="project" value="TreeGrafter"/>
</dbReference>
<dbReference type="PANTHER" id="PTHR44227">
    <property type="match status" value="1"/>
</dbReference>
<evidence type="ECO:0000313" key="7">
    <source>
        <dbReference type="EMBL" id="NMP32162.1"/>
    </source>
</evidence>
<accession>A0A7Y0Q7Q7</accession>
<reference evidence="7 8" key="1">
    <citation type="submission" date="2020-04" db="EMBL/GenBank/DDBJ databases">
        <title>Thalassotalea sp. M1531, isolated from the surface of marine red alga.</title>
        <authorList>
            <person name="Pang L."/>
            <person name="Lu D.-C."/>
        </authorList>
    </citation>
    <scope>NUCLEOTIDE SEQUENCE [LARGE SCALE GENOMIC DNA]</scope>
    <source>
        <strain evidence="7 8">M1531</strain>
    </source>
</reference>
<evidence type="ECO:0000256" key="4">
    <source>
        <dbReference type="SAM" id="MobiDB-lite"/>
    </source>
</evidence>
<dbReference type="Gene3D" id="1.25.40.10">
    <property type="entry name" value="Tetratricopeptide repeat domain"/>
    <property type="match status" value="1"/>
</dbReference>
<proteinExistence type="predicted"/>
<evidence type="ECO:0000256" key="1">
    <source>
        <dbReference type="ARBA" id="ARBA00022737"/>
    </source>
</evidence>
<evidence type="ECO:0000256" key="5">
    <source>
        <dbReference type="SAM" id="SignalP"/>
    </source>
</evidence>
<dbReference type="PROSITE" id="PS51782">
    <property type="entry name" value="LYSM"/>
    <property type="match status" value="1"/>
</dbReference>
<dbReference type="Pfam" id="PF13431">
    <property type="entry name" value="TPR_17"/>
    <property type="match status" value="1"/>
</dbReference>
<dbReference type="SUPFAM" id="SSF54106">
    <property type="entry name" value="LysM domain"/>
    <property type="match status" value="1"/>
</dbReference>
<dbReference type="CDD" id="cd00118">
    <property type="entry name" value="LysM"/>
    <property type="match status" value="1"/>
</dbReference>
<dbReference type="InterPro" id="IPR018392">
    <property type="entry name" value="LysM"/>
</dbReference>
<dbReference type="AlphaFoldDB" id="A0A7Y0Q7Q7"/>
<dbReference type="PROSITE" id="PS51257">
    <property type="entry name" value="PROKAR_LIPOPROTEIN"/>
    <property type="match status" value="1"/>
</dbReference>
<gene>
    <name evidence="7" type="primary">pilW</name>
    <name evidence="7" type="ORF">HII17_11330</name>
</gene>
<dbReference type="Pfam" id="PF01476">
    <property type="entry name" value="LysM"/>
    <property type="match status" value="1"/>
</dbReference>
<feature type="repeat" description="TPR" evidence="3">
    <location>
        <begin position="77"/>
        <end position="110"/>
    </location>
</feature>
<feature type="signal peptide" evidence="5">
    <location>
        <begin position="1"/>
        <end position="19"/>
    </location>
</feature>
<dbReference type="GO" id="GO:0030968">
    <property type="term" value="P:endoplasmic reticulum unfolded protein response"/>
    <property type="evidence" value="ECO:0007669"/>
    <property type="project" value="TreeGrafter"/>
</dbReference>
<dbReference type="GO" id="GO:0035269">
    <property type="term" value="P:protein O-linked glycosylation via mannose"/>
    <property type="evidence" value="ECO:0007669"/>
    <property type="project" value="TreeGrafter"/>
</dbReference>
<feature type="chain" id="PRO_5031275057" evidence="5">
    <location>
        <begin position="20"/>
        <end position="666"/>
    </location>
</feature>
<protein>
    <submittedName>
        <fullName evidence="7">Type IV pilus biogenesis/stability protein PilW</fullName>
    </submittedName>
</protein>
<dbReference type="InterPro" id="IPR036779">
    <property type="entry name" value="LysM_dom_sf"/>
</dbReference>
<dbReference type="Gene3D" id="3.10.350.10">
    <property type="entry name" value="LysM domain"/>
    <property type="match status" value="1"/>
</dbReference>
<organism evidence="7 8">
    <name type="scientific">Thalassotalea algicola</name>
    <dbReference type="NCBI Taxonomy" id="2716224"/>
    <lineage>
        <taxon>Bacteria</taxon>
        <taxon>Pseudomonadati</taxon>
        <taxon>Pseudomonadota</taxon>
        <taxon>Gammaproteobacteria</taxon>
        <taxon>Alteromonadales</taxon>
        <taxon>Colwelliaceae</taxon>
        <taxon>Thalassotalea</taxon>
    </lineage>
</organism>
<feature type="domain" description="LysM" evidence="6">
    <location>
        <begin position="610"/>
        <end position="654"/>
    </location>
</feature>
<dbReference type="Pfam" id="PF12895">
    <property type="entry name" value="ANAPC3"/>
    <property type="match status" value="1"/>
</dbReference>
<keyword evidence="1" id="KW-0677">Repeat</keyword>
<dbReference type="InterPro" id="IPR052346">
    <property type="entry name" value="O-mannosyl-transferase_TMTC"/>
</dbReference>
<keyword evidence="5" id="KW-0732">Signal</keyword>
<evidence type="ECO:0000256" key="3">
    <source>
        <dbReference type="PROSITE-ProRule" id="PRU00339"/>
    </source>
</evidence>
<dbReference type="SUPFAM" id="SSF48452">
    <property type="entry name" value="TPR-like"/>
    <property type="match status" value="1"/>
</dbReference>